<dbReference type="PANTHER" id="PTHR33371">
    <property type="entry name" value="INTERMEMBRANE PHOSPHOLIPID TRANSPORT SYSTEM BINDING PROTEIN MLAD-RELATED"/>
    <property type="match status" value="1"/>
</dbReference>
<keyword evidence="4" id="KW-1185">Reference proteome</keyword>
<sequence>MTRSRSLPIALVLAVVATLVFIGWRAFAGSDQTEFVARFEATIGLYPGSDVQVLGVPVGEVLSVKPDGAKVLVRMRLDSGQKVDDETRAVIVAPTLVSDRFVQLTEPYDGGRALPDGAVIPESRTAVPVEIDELYRSLEEVSATFGPDGANKNGALSRLLTVAAENLGGNGRDLNEMISEFGKASATLAGTGDDLFGTIENLHEFNTMLVANDAEVATANKRFADVAAYLSADRKDLAQAVANLADALGVVDDFIKENRAHLSRSLKNLHGPTQVLARQKKSLNEAARLIPLALQNFLKAYDARTNTVHGRGNLNEISIWANGLGARTSAGAPPNLLPSMGGR</sequence>
<dbReference type="Pfam" id="PF02470">
    <property type="entry name" value="MlaD"/>
    <property type="match status" value="1"/>
</dbReference>
<dbReference type="GO" id="GO:0005576">
    <property type="term" value="C:extracellular region"/>
    <property type="evidence" value="ECO:0007669"/>
    <property type="project" value="TreeGrafter"/>
</dbReference>
<dbReference type="AlphaFoldDB" id="A0A3N0CN22"/>
<name>A0A3N0CN22_9ACTN</name>
<dbReference type="NCBIfam" id="TIGR00996">
    <property type="entry name" value="Mtu_fam_mce"/>
    <property type="match status" value="1"/>
</dbReference>
<evidence type="ECO:0000313" key="4">
    <source>
        <dbReference type="Proteomes" id="UP000267128"/>
    </source>
</evidence>
<feature type="domain" description="Mce/MlaD" evidence="1">
    <location>
        <begin position="33"/>
        <end position="106"/>
    </location>
</feature>
<accession>A0A3N0CN22</accession>
<proteinExistence type="predicted"/>
<evidence type="ECO:0000313" key="3">
    <source>
        <dbReference type="EMBL" id="RNL64835.1"/>
    </source>
</evidence>
<comment type="caution">
    <text evidence="3">The sequence shown here is derived from an EMBL/GenBank/DDBJ whole genome shotgun (WGS) entry which is preliminary data.</text>
</comment>
<protein>
    <submittedName>
        <fullName evidence="3">MCE family protein</fullName>
    </submittedName>
</protein>
<reference evidence="3 4" key="1">
    <citation type="submission" date="2018-11" db="EMBL/GenBank/DDBJ databases">
        <authorList>
            <person name="Li F."/>
        </authorList>
    </citation>
    <scope>NUCLEOTIDE SEQUENCE [LARGE SCALE GENOMIC DNA]</scope>
    <source>
        <strain evidence="3 4">Gsoil 097</strain>
    </source>
</reference>
<dbReference type="Proteomes" id="UP000267128">
    <property type="component" value="Unassembled WGS sequence"/>
</dbReference>
<dbReference type="Pfam" id="PF11887">
    <property type="entry name" value="Mce4_CUP1"/>
    <property type="match status" value="1"/>
</dbReference>
<dbReference type="InterPro" id="IPR052336">
    <property type="entry name" value="MlaD_Phospholipid_Transporter"/>
</dbReference>
<evidence type="ECO:0000259" key="2">
    <source>
        <dbReference type="Pfam" id="PF11887"/>
    </source>
</evidence>
<dbReference type="EMBL" id="RJSE01000003">
    <property type="protein sequence ID" value="RNL64835.1"/>
    <property type="molecule type" value="Genomic_DNA"/>
</dbReference>
<dbReference type="InterPro" id="IPR003399">
    <property type="entry name" value="Mce/MlaD"/>
</dbReference>
<dbReference type="RefSeq" id="WP_123225938.1">
    <property type="nucleotide sequence ID" value="NZ_RJSE01000003.1"/>
</dbReference>
<organism evidence="3 4">
    <name type="scientific">Nocardioides marmoriginsengisoli</name>
    <dbReference type="NCBI Taxonomy" id="661483"/>
    <lineage>
        <taxon>Bacteria</taxon>
        <taxon>Bacillati</taxon>
        <taxon>Actinomycetota</taxon>
        <taxon>Actinomycetes</taxon>
        <taxon>Propionibacteriales</taxon>
        <taxon>Nocardioidaceae</taxon>
        <taxon>Nocardioides</taxon>
    </lineage>
</organism>
<dbReference type="InterPro" id="IPR024516">
    <property type="entry name" value="Mce_C"/>
</dbReference>
<gene>
    <name evidence="3" type="ORF">EFK50_02260</name>
</gene>
<feature type="domain" description="Mammalian cell entry C-terminal" evidence="2">
    <location>
        <begin position="112"/>
        <end position="286"/>
    </location>
</feature>
<dbReference type="InterPro" id="IPR005693">
    <property type="entry name" value="Mce"/>
</dbReference>
<dbReference type="OrthoDB" id="4516955at2"/>
<evidence type="ECO:0000259" key="1">
    <source>
        <dbReference type="Pfam" id="PF02470"/>
    </source>
</evidence>
<dbReference type="PANTHER" id="PTHR33371:SF4">
    <property type="entry name" value="INTERMEMBRANE PHOSPHOLIPID TRANSPORT SYSTEM BINDING PROTEIN MLAD"/>
    <property type="match status" value="1"/>
</dbReference>